<dbReference type="SUPFAM" id="SSF102215">
    <property type="entry name" value="Creatininase"/>
    <property type="match status" value="1"/>
</dbReference>
<dbReference type="InterPro" id="IPR024087">
    <property type="entry name" value="Creatininase-like_sf"/>
</dbReference>
<dbReference type="InterPro" id="IPR003785">
    <property type="entry name" value="Creatininase/forma_Hydrolase"/>
</dbReference>
<evidence type="ECO:0000256" key="4">
    <source>
        <dbReference type="ARBA" id="ARBA00022833"/>
    </source>
</evidence>
<evidence type="ECO:0000256" key="2">
    <source>
        <dbReference type="ARBA" id="ARBA00022723"/>
    </source>
</evidence>
<keyword evidence="2" id="KW-0479">Metal-binding</keyword>
<sequence length="238" mass="26991">MLMETLTSEEFEKLKRETKTVVIPVGSVEAHGPHLPLATDIYTIYEVCKLVAEKIRVVIAPPLYYGLCRSTKPLSGTLSLKGEVLKAVLLNIISEFYRYGFKNFFILSGHAGGTHGAYLIDTAETFIEMHKDVKFFVADIYKLLKPVLDELNISENDSHAGEWETSLILYFKPELVKEGAFEDYPTFPKFRVVAEKEKYWSSGIWGNPLKASKEKGKILAEKLVEILVKEIELLEKKV</sequence>
<name>A0AAE3P3V0_9BACT</name>
<keyword evidence="3" id="KW-0378">Hydrolase</keyword>
<evidence type="ECO:0000313" key="6">
    <source>
        <dbReference type="EMBL" id="MDF2953356.1"/>
    </source>
</evidence>
<dbReference type="GO" id="GO:0046872">
    <property type="term" value="F:metal ion binding"/>
    <property type="evidence" value="ECO:0007669"/>
    <property type="project" value="UniProtKB-KW"/>
</dbReference>
<evidence type="ECO:0000256" key="5">
    <source>
        <dbReference type="ARBA" id="ARBA00024029"/>
    </source>
</evidence>
<dbReference type="PANTHER" id="PTHR35005:SF1">
    <property type="entry name" value="2-AMINO-5-FORMYLAMINO-6-RIBOSYLAMINOPYRIMIDIN-4(3H)-ONE 5'-MONOPHOSPHATE DEFORMYLASE"/>
    <property type="match status" value="1"/>
</dbReference>
<dbReference type="Proteomes" id="UP001144110">
    <property type="component" value="Unassembled WGS sequence"/>
</dbReference>
<evidence type="ECO:0000256" key="1">
    <source>
        <dbReference type="ARBA" id="ARBA00001947"/>
    </source>
</evidence>
<comment type="cofactor">
    <cofactor evidence="1">
        <name>Zn(2+)</name>
        <dbReference type="ChEBI" id="CHEBI:29105"/>
    </cofactor>
</comment>
<gene>
    <name evidence="6" type="ORF">OD816_000601</name>
</gene>
<comment type="caution">
    <text evidence="6">The sequence shown here is derived from an EMBL/GenBank/DDBJ whole genome shotgun (WGS) entry which is preliminary data.</text>
</comment>
<dbReference type="EMBL" id="JAPHEG010000002">
    <property type="protein sequence ID" value="MDF2953356.1"/>
    <property type="molecule type" value="Genomic_DNA"/>
</dbReference>
<organism evidence="6 7">
    <name type="scientific">Candidatus Thermodesulfobacterium syntrophicum</name>
    <dbReference type="NCBI Taxonomy" id="3060442"/>
    <lineage>
        <taxon>Bacteria</taxon>
        <taxon>Pseudomonadati</taxon>
        <taxon>Thermodesulfobacteriota</taxon>
        <taxon>Thermodesulfobacteria</taxon>
        <taxon>Thermodesulfobacteriales</taxon>
        <taxon>Thermodesulfobacteriaceae</taxon>
        <taxon>Thermodesulfobacterium</taxon>
    </lineage>
</organism>
<dbReference type="Gene3D" id="3.40.50.10310">
    <property type="entry name" value="Creatininase"/>
    <property type="match status" value="1"/>
</dbReference>
<evidence type="ECO:0000313" key="7">
    <source>
        <dbReference type="Proteomes" id="UP001144110"/>
    </source>
</evidence>
<comment type="similarity">
    <text evidence="5">Belongs to the creatininase superfamily.</text>
</comment>
<dbReference type="PANTHER" id="PTHR35005">
    <property type="entry name" value="3-DEHYDRO-SCYLLO-INOSOSE HYDROLASE"/>
    <property type="match status" value="1"/>
</dbReference>
<accession>A0AAE3P3V0</accession>
<keyword evidence="4" id="KW-0862">Zinc</keyword>
<protein>
    <submittedName>
        <fullName evidence="6">Creatinine amidohydrolase/Fe-dependent FAPy formamide hydrolase</fullName>
    </submittedName>
</protein>
<dbReference type="GO" id="GO:0016811">
    <property type="term" value="F:hydrolase activity, acting on carbon-nitrogen (but not peptide) bonds, in linear amides"/>
    <property type="evidence" value="ECO:0007669"/>
    <property type="project" value="TreeGrafter"/>
</dbReference>
<dbReference type="GO" id="GO:0009231">
    <property type="term" value="P:riboflavin biosynthetic process"/>
    <property type="evidence" value="ECO:0007669"/>
    <property type="project" value="TreeGrafter"/>
</dbReference>
<dbReference type="AlphaFoldDB" id="A0AAE3P3V0"/>
<proteinExistence type="inferred from homology"/>
<evidence type="ECO:0000256" key="3">
    <source>
        <dbReference type="ARBA" id="ARBA00022801"/>
    </source>
</evidence>
<reference evidence="6" key="1">
    <citation type="submission" date="2022-11" db="EMBL/GenBank/DDBJ databases">
        <title>Candidatus Alkanophaga archaea from heated hydrothermal vent sediment oxidize petroleum alkanes.</title>
        <authorList>
            <person name="Zehnle H."/>
            <person name="Laso-Perez R."/>
            <person name="Lipp J."/>
            <person name="Teske A."/>
            <person name="Wegener G."/>
        </authorList>
    </citation>
    <scope>NUCLEOTIDE SEQUENCE</scope>
    <source>
        <strain evidence="6">MCA70</strain>
    </source>
</reference>
<dbReference type="Pfam" id="PF02633">
    <property type="entry name" value="Creatininase"/>
    <property type="match status" value="1"/>
</dbReference>